<evidence type="ECO:0000259" key="1">
    <source>
        <dbReference type="Pfam" id="PF12937"/>
    </source>
</evidence>
<dbReference type="Pfam" id="PF12937">
    <property type="entry name" value="F-box-like"/>
    <property type="match status" value="1"/>
</dbReference>
<proteinExistence type="predicted"/>
<sequence>MAGSLPDDVLLDILVRLEEAPDLSRCAVACKRLRSLVADVAMRRWPWPADQDARHPSFSFGGFIARDKRRGRSEGVAGLLIPGPRSALGPVCRARALGSFMPAAYASLLNGAVPLASRHGLLLLRLADSDRTIVHLAVCNLLAGTCDVLPPLKLRSAYDDDREWCAYAILTDEDCRLQGQPTVLPSNNSSFFKVFIIGSNEHLMRYSFYTFSSRKGKARWRTSINCIRIDLHANGSFSDVLVRPGMAAHWLYSGSSLYLITFNMHSGHTSYTKLNMPMNYEGTGRPYLTLAVDGTLRLLWMHKAGRQLDILVQHPEQQHDFTSSYWVRTGVIHLKQPGEGDNEERWLSILGEKCGTILVQDSRQHVYYIKLETGTMEEVLEWPHNSGIMPWDSMPLEMDWSAFCISRFRIRYM</sequence>
<dbReference type="AlphaFoldDB" id="A0AAD8X7L8"/>
<dbReference type="PANTHER" id="PTHR35828">
    <property type="entry name" value="OS08G0203800 PROTEIN-RELATED"/>
    <property type="match status" value="1"/>
</dbReference>
<dbReference type="SUPFAM" id="SSF81383">
    <property type="entry name" value="F-box domain"/>
    <property type="match status" value="1"/>
</dbReference>
<evidence type="ECO:0000313" key="2">
    <source>
        <dbReference type="EMBL" id="KAK1697172.1"/>
    </source>
</evidence>
<name>A0AAD8X7L8_LOLMU</name>
<dbReference type="Proteomes" id="UP001231189">
    <property type="component" value="Unassembled WGS sequence"/>
</dbReference>
<dbReference type="InterPro" id="IPR036047">
    <property type="entry name" value="F-box-like_dom_sf"/>
</dbReference>
<keyword evidence="3" id="KW-1185">Reference proteome</keyword>
<dbReference type="EMBL" id="JAUUTY010000001">
    <property type="protein sequence ID" value="KAK1697172.1"/>
    <property type="molecule type" value="Genomic_DNA"/>
</dbReference>
<comment type="caution">
    <text evidence="2">The sequence shown here is derived from an EMBL/GenBank/DDBJ whole genome shotgun (WGS) entry which is preliminary data.</text>
</comment>
<dbReference type="Gene3D" id="1.20.1280.50">
    <property type="match status" value="1"/>
</dbReference>
<dbReference type="InterPro" id="IPR001810">
    <property type="entry name" value="F-box_dom"/>
</dbReference>
<feature type="domain" description="F-box" evidence="1">
    <location>
        <begin position="4"/>
        <end position="39"/>
    </location>
</feature>
<dbReference type="PANTHER" id="PTHR35828:SF44">
    <property type="entry name" value="F-BOX DOMAIN-CONTAINING PROTEIN"/>
    <property type="match status" value="1"/>
</dbReference>
<protein>
    <recommendedName>
        <fullName evidence="1">F-box domain-containing protein</fullName>
    </recommendedName>
</protein>
<gene>
    <name evidence="2" type="ORF">QYE76_013869</name>
</gene>
<organism evidence="2 3">
    <name type="scientific">Lolium multiflorum</name>
    <name type="common">Italian ryegrass</name>
    <name type="synonym">Lolium perenne subsp. multiflorum</name>
    <dbReference type="NCBI Taxonomy" id="4521"/>
    <lineage>
        <taxon>Eukaryota</taxon>
        <taxon>Viridiplantae</taxon>
        <taxon>Streptophyta</taxon>
        <taxon>Embryophyta</taxon>
        <taxon>Tracheophyta</taxon>
        <taxon>Spermatophyta</taxon>
        <taxon>Magnoliopsida</taxon>
        <taxon>Liliopsida</taxon>
        <taxon>Poales</taxon>
        <taxon>Poaceae</taxon>
        <taxon>BOP clade</taxon>
        <taxon>Pooideae</taxon>
        <taxon>Poodae</taxon>
        <taxon>Poeae</taxon>
        <taxon>Poeae Chloroplast Group 2 (Poeae type)</taxon>
        <taxon>Loliodinae</taxon>
        <taxon>Loliinae</taxon>
        <taxon>Lolium</taxon>
    </lineage>
</organism>
<evidence type="ECO:0000313" key="3">
    <source>
        <dbReference type="Proteomes" id="UP001231189"/>
    </source>
</evidence>
<reference evidence="2" key="1">
    <citation type="submission" date="2023-07" db="EMBL/GenBank/DDBJ databases">
        <title>A chromosome-level genome assembly of Lolium multiflorum.</title>
        <authorList>
            <person name="Chen Y."/>
            <person name="Copetti D."/>
            <person name="Kolliker R."/>
            <person name="Studer B."/>
        </authorList>
    </citation>
    <scope>NUCLEOTIDE SEQUENCE</scope>
    <source>
        <strain evidence="2">02402/16</strain>
        <tissue evidence="2">Leaf</tissue>
    </source>
</reference>
<accession>A0AAD8X7L8</accession>